<dbReference type="InterPro" id="IPR005702">
    <property type="entry name" value="Wzc-like_C"/>
</dbReference>
<dbReference type="GO" id="GO:0005524">
    <property type="term" value="F:ATP binding"/>
    <property type="evidence" value="ECO:0007669"/>
    <property type="project" value="UniProtKB-KW"/>
</dbReference>
<evidence type="ECO:0000259" key="9">
    <source>
        <dbReference type="Pfam" id="PF13614"/>
    </source>
</evidence>
<evidence type="ECO:0000256" key="5">
    <source>
        <dbReference type="ARBA" id="ARBA00022777"/>
    </source>
</evidence>
<evidence type="ECO:0000256" key="1">
    <source>
        <dbReference type="ARBA" id="ARBA00007316"/>
    </source>
</evidence>
<evidence type="ECO:0000256" key="6">
    <source>
        <dbReference type="ARBA" id="ARBA00022840"/>
    </source>
</evidence>
<comment type="caution">
    <text evidence="10">The sequence shown here is derived from an EMBL/GenBank/DDBJ whole genome shotgun (WGS) entry which is preliminary data.</text>
</comment>
<reference evidence="10 11" key="1">
    <citation type="submission" date="2018-08" db="EMBL/GenBank/DDBJ databases">
        <title>Bacillus phenotypic plasticity.</title>
        <authorList>
            <person name="Hurtado E."/>
        </authorList>
    </citation>
    <scope>NUCLEOTIDE SEQUENCE [LARGE SCALE GENOMIC DNA]</scope>
    <source>
        <strain evidence="10 11">427</strain>
    </source>
</reference>
<comment type="similarity">
    <text evidence="1">Belongs to the CpsD/CapB family.</text>
</comment>
<dbReference type="Pfam" id="PF13614">
    <property type="entry name" value="AAA_31"/>
    <property type="match status" value="1"/>
</dbReference>
<dbReference type="GO" id="GO:0004715">
    <property type="term" value="F:non-membrane spanning protein tyrosine kinase activity"/>
    <property type="evidence" value="ECO:0007669"/>
    <property type="project" value="UniProtKB-EC"/>
</dbReference>
<dbReference type="PANTHER" id="PTHR32309">
    <property type="entry name" value="TYROSINE-PROTEIN KINASE"/>
    <property type="match status" value="1"/>
</dbReference>
<proteinExistence type="inferred from homology"/>
<dbReference type="InterPro" id="IPR025669">
    <property type="entry name" value="AAA_dom"/>
</dbReference>
<keyword evidence="6" id="KW-0067">ATP-binding</keyword>
<dbReference type="PANTHER" id="PTHR32309:SF13">
    <property type="entry name" value="FERRIC ENTEROBACTIN TRANSPORT PROTEIN FEPE"/>
    <property type="match status" value="1"/>
</dbReference>
<evidence type="ECO:0000256" key="4">
    <source>
        <dbReference type="ARBA" id="ARBA00022741"/>
    </source>
</evidence>
<dbReference type="InterPro" id="IPR050445">
    <property type="entry name" value="Bact_polysacc_biosynth/exp"/>
</dbReference>
<name>A0A5M8RV70_9BACI</name>
<dbReference type="Proteomes" id="UP000324326">
    <property type="component" value="Unassembled WGS sequence"/>
</dbReference>
<gene>
    <name evidence="10" type="ORF">DX927_07720</name>
</gene>
<accession>A0A5M8RV70</accession>
<dbReference type="NCBIfam" id="TIGR01007">
    <property type="entry name" value="eps_fam"/>
    <property type="match status" value="1"/>
</dbReference>
<dbReference type="InterPro" id="IPR027417">
    <property type="entry name" value="P-loop_NTPase"/>
</dbReference>
<keyword evidence="5 10" id="KW-0418">Kinase</keyword>
<dbReference type="GO" id="GO:0042802">
    <property type="term" value="F:identical protein binding"/>
    <property type="evidence" value="ECO:0007669"/>
    <property type="project" value="UniProtKB-ARBA"/>
</dbReference>
<keyword evidence="4" id="KW-0547">Nucleotide-binding</keyword>
<dbReference type="AlphaFoldDB" id="A0A5M8RV70"/>
<evidence type="ECO:0000313" key="10">
    <source>
        <dbReference type="EMBL" id="KAA6450734.1"/>
    </source>
</evidence>
<feature type="domain" description="AAA" evidence="9">
    <location>
        <begin position="59"/>
        <end position="178"/>
    </location>
</feature>
<keyword evidence="3" id="KW-0808">Transferase</keyword>
<comment type="catalytic activity">
    <reaction evidence="8">
        <text>L-tyrosyl-[protein] + ATP = O-phospho-L-tyrosyl-[protein] + ADP + H(+)</text>
        <dbReference type="Rhea" id="RHEA:10596"/>
        <dbReference type="Rhea" id="RHEA-COMP:10136"/>
        <dbReference type="Rhea" id="RHEA-COMP:20101"/>
        <dbReference type="ChEBI" id="CHEBI:15378"/>
        <dbReference type="ChEBI" id="CHEBI:30616"/>
        <dbReference type="ChEBI" id="CHEBI:46858"/>
        <dbReference type="ChEBI" id="CHEBI:61978"/>
        <dbReference type="ChEBI" id="CHEBI:456216"/>
        <dbReference type="EC" id="2.7.10.2"/>
    </reaction>
</comment>
<dbReference type="SUPFAM" id="SSF52540">
    <property type="entry name" value="P-loop containing nucleoside triphosphate hydrolases"/>
    <property type="match status" value="1"/>
</dbReference>
<dbReference type="EC" id="2.7.10.2" evidence="2"/>
<organism evidence="10 11">
    <name type="scientific">Bacillus swezeyi</name>
    <dbReference type="NCBI Taxonomy" id="1925020"/>
    <lineage>
        <taxon>Bacteria</taxon>
        <taxon>Bacillati</taxon>
        <taxon>Bacillota</taxon>
        <taxon>Bacilli</taxon>
        <taxon>Bacillales</taxon>
        <taxon>Bacillaceae</taxon>
        <taxon>Bacillus</taxon>
    </lineage>
</organism>
<evidence type="ECO:0000256" key="8">
    <source>
        <dbReference type="ARBA" id="ARBA00051245"/>
    </source>
</evidence>
<dbReference type="STRING" id="1925020.BTA30_08950"/>
<evidence type="ECO:0000256" key="3">
    <source>
        <dbReference type="ARBA" id="ARBA00022679"/>
    </source>
</evidence>
<dbReference type="CDD" id="cd05387">
    <property type="entry name" value="BY-kinase"/>
    <property type="match status" value="1"/>
</dbReference>
<dbReference type="Gene3D" id="3.40.50.300">
    <property type="entry name" value="P-loop containing nucleotide triphosphate hydrolases"/>
    <property type="match status" value="1"/>
</dbReference>
<sequence length="233" mass="25760">MSRLGIRKKRSRKYQSSLVALHQPNAPIVEQYRTIRTNIEFSSFKKPFRSLLITSGLPGEGKSFSASNLAVVFSQQEKKVLLIDADLRKPTIHKIFELDNHSGVTNVLVKKSSLEHVVQQSPAENLHVLTSGPIPPNPSELLSSQAMEDLFAEAYRQYDLVILDSPPLLPVADAQILANQVDGSILVILSGKTKLDNAIKSRDALNSSKSELLGAVLNGRKVKKARQYNYATM</sequence>
<dbReference type="GO" id="GO:0005886">
    <property type="term" value="C:plasma membrane"/>
    <property type="evidence" value="ECO:0007669"/>
    <property type="project" value="UniProtKB-ARBA"/>
</dbReference>
<evidence type="ECO:0000256" key="2">
    <source>
        <dbReference type="ARBA" id="ARBA00011903"/>
    </source>
</evidence>
<protein>
    <recommendedName>
        <fullName evidence="2">non-specific protein-tyrosine kinase</fullName>
        <ecNumber evidence="2">2.7.10.2</ecNumber>
    </recommendedName>
</protein>
<keyword evidence="7" id="KW-0829">Tyrosine-protein kinase</keyword>
<evidence type="ECO:0000313" key="11">
    <source>
        <dbReference type="Proteomes" id="UP000324326"/>
    </source>
</evidence>
<evidence type="ECO:0000256" key="7">
    <source>
        <dbReference type="ARBA" id="ARBA00023137"/>
    </source>
</evidence>
<dbReference type="EMBL" id="QSND01000002">
    <property type="protein sequence ID" value="KAA6450734.1"/>
    <property type="molecule type" value="Genomic_DNA"/>
</dbReference>
<dbReference type="FunFam" id="3.40.50.300:FF:000527">
    <property type="entry name" value="Tyrosine-protein kinase etk"/>
    <property type="match status" value="1"/>
</dbReference>